<organism evidence="2 3">
    <name type="scientific">Oryza meyeriana var. granulata</name>
    <dbReference type="NCBI Taxonomy" id="110450"/>
    <lineage>
        <taxon>Eukaryota</taxon>
        <taxon>Viridiplantae</taxon>
        <taxon>Streptophyta</taxon>
        <taxon>Embryophyta</taxon>
        <taxon>Tracheophyta</taxon>
        <taxon>Spermatophyta</taxon>
        <taxon>Magnoliopsida</taxon>
        <taxon>Liliopsida</taxon>
        <taxon>Poales</taxon>
        <taxon>Poaceae</taxon>
        <taxon>BOP clade</taxon>
        <taxon>Oryzoideae</taxon>
        <taxon>Oryzeae</taxon>
        <taxon>Oryzinae</taxon>
        <taxon>Oryza</taxon>
        <taxon>Oryza meyeriana</taxon>
    </lineage>
</organism>
<comment type="caution">
    <text evidence="2">The sequence shown here is derived from an EMBL/GenBank/DDBJ whole genome shotgun (WGS) entry which is preliminary data.</text>
</comment>
<evidence type="ECO:0000313" key="3">
    <source>
        <dbReference type="Proteomes" id="UP000479710"/>
    </source>
</evidence>
<keyword evidence="3" id="KW-1185">Reference proteome</keyword>
<dbReference type="Proteomes" id="UP000479710">
    <property type="component" value="Unassembled WGS sequence"/>
</dbReference>
<sequence length="74" mass="8198">MRWRAPAPQSSLRHALASSPPHGTLRALRRPPRAFAAAHENPRPRACSGEADTGIRPGWDNYSNPRGILVFFLL</sequence>
<reference evidence="2 3" key="1">
    <citation type="submission" date="2019-11" db="EMBL/GenBank/DDBJ databases">
        <title>Whole genome sequence of Oryza granulata.</title>
        <authorList>
            <person name="Li W."/>
        </authorList>
    </citation>
    <scope>NUCLEOTIDE SEQUENCE [LARGE SCALE GENOMIC DNA]</scope>
    <source>
        <strain evidence="3">cv. Menghai</strain>
        <tissue evidence="2">Leaf</tissue>
    </source>
</reference>
<evidence type="ECO:0000313" key="2">
    <source>
        <dbReference type="EMBL" id="KAF0890573.1"/>
    </source>
</evidence>
<accession>A0A6G1BT14</accession>
<gene>
    <name evidence="2" type="ORF">E2562_003783</name>
</gene>
<dbReference type="AlphaFoldDB" id="A0A6G1BT14"/>
<proteinExistence type="predicted"/>
<name>A0A6G1BT14_9ORYZ</name>
<dbReference type="EMBL" id="SPHZ02000011">
    <property type="protein sequence ID" value="KAF0890573.1"/>
    <property type="molecule type" value="Genomic_DNA"/>
</dbReference>
<protein>
    <submittedName>
        <fullName evidence="2">Uncharacterized protein</fullName>
    </submittedName>
</protein>
<feature type="region of interest" description="Disordered" evidence="1">
    <location>
        <begin position="1"/>
        <end position="57"/>
    </location>
</feature>
<evidence type="ECO:0000256" key="1">
    <source>
        <dbReference type="SAM" id="MobiDB-lite"/>
    </source>
</evidence>